<dbReference type="CDD" id="cd00082">
    <property type="entry name" value="HisKA"/>
    <property type="match status" value="1"/>
</dbReference>
<dbReference type="PROSITE" id="PS00108">
    <property type="entry name" value="PROTEIN_KINASE_ST"/>
    <property type="match status" value="1"/>
</dbReference>
<dbReference type="Pfam" id="PF13426">
    <property type="entry name" value="PAS_9"/>
    <property type="match status" value="1"/>
</dbReference>
<keyword evidence="10" id="KW-1185">Reference proteome</keyword>
<organism evidence="9 10">
    <name type="scientific">Hypericibacter terrae</name>
    <dbReference type="NCBI Taxonomy" id="2602015"/>
    <lineage>
        <taxon>Bacteria</taxon>
        <taxon>Pseudomonadati</taxon>
        <taxon>Pseudomonadota</taxon>
        <taxon>Alphaproteobacteria</taxon>
        <taxon>Rhodospirillales</taxon>
        <taxon>Dongiaceae</taxon>
        <taxon>Hypericibacter</taxon>
    </lineage>
</organism>
<dbReference type="PANTHER" id="PTHR43642:SF1">
    <property type="entry name" value="HYBRID SIGNAL TRANSDUCTION HISTIDINE KINASE G"/>
    <property type="match status" value="1"/>
</dbReference>
<dbReference type="Pfam" id="PF13191">
    <property type="entry name" value="AAA_16"/>
    <property type="match status" value="1"/>
</dbReference>
<dbReference type="InterPro" id="IPR003018">
    <property type="entry name" value="GAF"/>
</dbReference>
<dbReference type="InterPro" id="IPR041664">
    <property type="entry name" value="AAA_16"/>
</dbReference>
<dbReference type="SMART" id="SM00065">
    <property type="entry name" value="GAF"/>
    <property type="match status" value="1"/>
</dbReference>
<keyword evidence="3" id="KW-0597">Phosphoprotein</keyword>
<sequence length="1856" mass="204144">MIPISQLNAIGESRLQVLGEDGERVLCRAWREADQGDGTTVLAVVPASEHPTPAFLDRLAHECELKDELDGAWAVRPVEVVRERGQIMLLLEDSGGEPLDRMLGAPMEVGRFLRLAIGIAMALGKLHQRGLVHKDIKPANILVNCTDGQLRLTGFGLASRLPRERQAPDSPESIAGTLAYMAPEQTGRMNRSIDSRSDLYSFGATLYQMLTGALPFTASEPMEWVHCHIARKPQAPGARVGSVPSPVSQIVMKLLAKTAEERYQTAIGVEKDLRHCLAEWEQQARIAPFALGEQDAPDRLLIPEKLYGRAREVETLLASFDRVVSNAAPELVLVSGYSGIGKSSVVNELHRALVPSQGLFAAGKFDQYKRGIPYATLAQAFQSLIRQLLSRSDAELARWRDALTEALGPNGQLMVNLIPELALIVGEQGPVPDLSPQDAQSRFQMVFRRFLGVFAQPEHPLALFLDDLQWLDAATLELLADLLVHSDVRHLLLVGAYRDNEVGPDHPLMEVLATVREAGRQIHPIGLGSLSPEHIEELIADALRTGRDHIRPLAEMVFERTGGNPFFAIHFLTELVEEGLLAFDTGMAGWSWDLARIHAKGFTDNVADLMASKLGRLPPATQEALRRMACLGSVTRAATLAMVQEGTEAEIHSALETAVRADLVSRQDGSYRFLHDRIHEAAYASIPEAERASTHLLMGRLLVARTAPEQLEGSIFEIVNQLVRGAELIHSTEERRKVAALNLMAGKRAKVGTAYGSALRYLSTGRALLPADAWTRFYRLTFDLELNLAECEFLTGDFESAERRFASLLTRALDNIDLAAATRLLLDLCVTMGDMDRAIHVGLEYLRRVDPEWPQAVTLGGARRDYDRLSERLRQLPIGRLLDLPLMTDPAQRATMDVLTALSSPTLFGGEALRQLVICRMAALCLEHGNSDGAPLAYVLLGSIQGMFFGDYQGGLRLARIGLDLVKKPGFERFRARVYSVFGVHVSNWTQPLDVARSYLRRAFDAAQESGDVSFAAFSCIDLITNLLAAGTPLSEVEREAEKNRAIVKALGFSIVRRGIAEQLAAVRMLRGQIPVTRSFGDAVLEADRHEELDSGAREGIGAADPSSGPDLRHRYAYAIAAIRELQARTFMQDCAGGIAAVERNPPLWTVPTQFERADYQFFEALSRAALCDSTTGDERRRHLDAAVEHHKQLMSWARNCPENFENRAALAGAEIARLEGRELDAERLYEQAIRSARERGFVQNEGLAYESAARFYAARGFEQIAQLYLRNARRCYLSWGAEGKVQQLDQLHPQLKEERGRGLTSTIGAPVENLDLATVIKVSQAVSGEIILDRLLDTLMRTAIEQAGAERGVLIVTSGTEQRIAVEATTSADTVTVQLRDDAATAARLPMSVLHYVLRTKDSVVLEDAGTQEPFSTDPYIRERQAHSILCLPLLNQAKLIGLLYLENNLTPSVFSPARIPVLKLLASQAAISLENTRLYRDLAEREAKIRRLVDANIIGIFLWGREGRITEANDAFLDIVGYDRNDLAAGRISWMDLTPLERQDGDAWLLRGRKMTGRLQPLESEYFRKDGGRVPVLLGAASFDQSGDQGVAFVLDLTERKQAEAEARESERRYREVQMQLAHANRVATMGQLTASIAHEINQPIGAAVTNAQAALRWLGREPPDLWQVQQALERIAKNGKQAGDVIHGLRALFKNAPPAPEGLDINAVVDEIVLLTHSEAVKNGVSVRTQFAESLPTIQGTPVQLQQVILNLIINAIEAMSDVDDGVRDLQISTERDASDGVLVTVQDSGPGLAPDALARVFEAFYTSKPTGLGLGLSICRSIIEAHGGRLWASTTATRGAMFQFTLPSGERS</sequence>
<dbReference type="KEGG" id="htq:FRZ44_48150"/>
<proteinExistence type="predicted"/>
<dbReference type="PRINTS" id="PR00344">
    <property type="entry name" value="BCTRLSENSOR"/>
</dbReference>
<dbReference type="Gene3D" id="3.30.450.20">
    <property type="entry name" value="PAS domain"/>
    <property type="match status" value="1"/>
</dbReference>
<dbReference type="InterPro" id="IPR003594">
    <property type="entry name" value="HATPase_dom"/>
</dbReference>
<name>A0A5J6MQN2_9PROT</name>
<dbReference type="InterPro" id="IPR035965">
    <property type="entry name" value="PAS-like_dom_sf"/>
</dbReference>
<dbReference type="EMBL" id="CP042906">
    <property type="protein sequence ID" value="QEX19501.1"/>
    <property type="molecule type" value="Genomic_DNA"/>
</dbReference>
<dbReference type="InterPro" id="IPR003661">
    <property type="entry name" value="HisK_dim/P_dom"/>
</dbReference>
<dbReference type="GO" id="GO:0005524">
    <property type="term" value="F:ATP binding"/>
    <property type="evidence" value="ECO:0007669"/>
    <property type="project" value="InterPro"/>
</dbReference>
<dbReference type="GO" id="GO:0000155">
    <property type="term" value="F:phosphorelay sensor kinase activity"/>
    <property type="evidence" value="ECO:0007669"/>
    <property type="project" value="InterPro"/>
</dbReference>
<dbReference type="InterPro" id="IPR005467">
    <property type="entry name" value="His_kinase_dom"/>
</dbReference>
<dbReference type="SMART" id="SM00091">
    <property type="entry name" value="PAS"/>
    <property type="match status" value="1"/>
</dbReference>
<accession>A0A5J6MQN2</accession>
<dbReference type="NCBIfam" id="TIGR00229">
    <property type="entry name" value="sensory_box"/>
    <property type="match status" value="1"/>
</dbReference>
<dbReference type="Gene3D" id="3.30.450.40">
    <property type="match status" value="1"/>
</dbReference>
<dbReference type="PROSITE" id="PS50113">
    <property type="entry name" value="PAC"/>
    <property type="match status" value="1"/>
</dbReference>
<keyword evidence="4" id="KW-0175">Coiled coil</keyword>
<dbReference type="InterPro" id="IPR004358">
    <property type="entry name" value="Sig_transdc_His_kin-like_C"/>
</dbReference>
<dbReference type="InterPro" id="IPR000719">
    <property type="entry name" value="Prot_kinase_dom"/>
</dbReference>
<dbReference type="PROSITE" id="PS50112">
    <property type="entry name" value="PAS"/>
    <property type="match status" value="1"/>
</dbReference>
<evidence type="ECO:0000256" key="3">
    <source>
        <dbReference type="ARBA" id="ARBA00022553"/>
    </source>
</evidence>
<dbReference type="SMART" id="SM00387">
    <property type="entry name" value="HATPase_c"/>
    <property type="match status" value="1"/>
</dbReference>
<dbReference type="SMART" id="SM00220">
    <property type="entry name" value="S_TKc"/>
    <property type="match status" value="1"/>
</dbReference>
<dbReference type="SUPFAM" id="SSF52540">
    <property type="entry name" value="P-loop containing nucleoside triphosphate hydrolases"/>
    <property type="match status" value="1"/>
</dbReference>
<dbReference type="SUPFAM" id="SSF56112">
    <property type="entry name" value="Protein kinase-like (PK-like)"/>
    <property type="match status" value="1"/>
</dbReference>
<comment type="catalytic activity">
    <reaction evidence="1">
        <text>ATP + protein L-histidine = ADP + protein N-phospho-L-histidine.</text>
        <dbReference type="EC" id="2.7.13.3"/>
    </reaction>
</comment>
<dbReference type="Pfam" id="PF00512">
    <property type="entry name" value="HisKA"/>
    <property type="match status" value="1"/>
</dbReference>
<evidence type="ECO:0000259" key="5">
    <source>
        <dbReference type="PROSITE" id="PS50011"/>
    </source>
</evidence>
<feature type="domain" description="PAC" evidence="8">
    <location>
        <begin position="1562"/>
        <end position="1611"/>
    </location>
</feature>
<evidence type="ECO:0000256" key="2">
    <source>
        <dbReference type="ARBA" id="ARBA00012438"/>
    </source>
</evidence>
<gene>
    <name evidence="9" type="ORF">FRZ44_48150</name>
</gene>
<dbReference type="Gene3D" id="3.30.565.10">
    <property type="entry name" value="Histidine kinase-like ATPase, C-terminal domain"/>
    <property type="match status" value="1"/>
</dbReference>
<dbReference type="InterPro" id="IPR011009">
    <property type="entry name" value="Kinase-like_dom_sf"/>
</dbReference>
<dbReference type="Gene3D" id="3.40.50.300">
    <property type="entry name" value="P-loop containing nucleotide triphosphate hydrolases"/>
    <property type="match status" value="1"/>
</dbReference>
<dbReference type="Proteomes" id="UP000326202">
    <property type="component" value="Chromosome"/>
</dbReference>
<dbReference type="PANTHER" id="PTHR43642">
    <property type="entry name" value="HYBRID SIGNAL TRANSDUCTION HISTIDINE KINASE G"/>
    <property type="match status" value="1"/>
</dbReference>
<dbReference type="CDD" id="cd00130">
    <property type="entry name" value="PAS"/>
    <property type="match status" value="1"/>
</dbReference>
<dbReference type="Pfam" id="PF00069">
    <property type="entry name" value="Pkinase"/>
    <property type="match status" value="1"/>
</dbReference>
<keyword evidence="9" id="KW-0418">Kinase</keyword>
<evidence type="ECO:0000259" key="6">
    <source>
        <dbReference type="PROSITE" id="PS50109"/>
    </source>
</evidence>
<dbReference type="InterPro" id="IPR036097">
    <property type="entry name" value="HisK_dim/P_sf"/>
</dbReference>
<feature type="domain" description="PAS" evidence="7">
    <location>
        <begin position="1487"/>
        <end position="1529"/>
    </location>
</feature>
<dbReference type="InterPro" id="IPR008271">
    <property type="entry name" value="Ser/Thr_kinase_AS"/>
</dbReference>
<evidence type="ECO:0000313" key="10">
    <source>
        <dbReference type="Proteomes" id="UP000326202"/>
    </source>
</evidence>
<dbReference type="GO" id="GO:0009882">
    <property type="term" value="F:blue light photoreceptor activity"/>
    <property type="evidence" value="ECO:0007669"/>
    <property type="project" value="UniProtKB-ARBA"/>
</dbReference>
<dbReference type="PROSITE" id="PS50011">
    <property type="entry name" value="PROTEIN_KINASE_DOM"/>
    <property type="match status" value="1"/>
</dbReference>
<dbReference type="InterPro" id="IPR000014">
    <property type="entry name" value="PAS"/>
</dbReference>
<feature type="domain" description="Histidine kinase" evidence="6">
    <location>
        <begin position="1638"/>
        <end position="1854"/>
    </location>
</feature>
<dbReference type="SMART" id="SM00388">
    <property type="entry name" value="HisKA"/>
    <property type="match status" value="1"/>
</dbReference>
<evidence type="ECO:0000256" key="1">
    <source>
        <dbReference type="ARBA" id="ARBA00000085"/>
    </source>
</evidence>
<dbReference type="SUPFAM" id="SSF47384">
    <property type="entry name" value="Homodimeric domain of signal transducing histidine kinase"/>
    <property type="match status" value="1"/>
</dbReference>
<dbReference type="InterPro" id="IPR000700">
    <property type="entry name" value="PAS-assoc_C"/>
</dbReference>
<dbReference type="EC" id="2.7.13.3" evidence="2"/>
<reference evidence="9 10" key="1">
    <citation type="submission" date="2019-08" db="EMBL/GenBank/DDBJ databases">
        <title>Hyperibacter terrae gen. nov., sp. nov. and Hyperibacter viscosus sp. nov., two new members in the family Rhodospirillaceae isolated from the rhizosphere of Hypericum perforatum.</title>
        <authorList>
            <person name="Noviana Z."/>
        </authorList>
    </citation>
    <scope>NUCLEOTIDE SEQUENCE [LARGE SCALE GENOMIC DNA]</scope>
    <source>
        <strain evidence="9 10">R5913</strain>
    </source>
</reference>
<dbReference type="SUPFAM" id="SSF55781">
    <property type="entry name" value="GAF domain-like"/>
    <property type="match status" value="1"/>
</dbReference>
<dbReference type="Pfam" id="PF02518">
    <property type="entry name" value="HATPase_c"/>
    <property type="match status" value="1"/>
</dbReference>
<feature type="coiled-coil region" evidence="4">
    <location>
        <begin position="1602"/>
        <end position="1629"/>
    </location>
</feature>
<dbReference type="SUPFAM" id="SSF55785">
    <property type="entry name" value="PYP-like sensor domain (PAS domain)"/>
    <property type="match status" value="1"/>
</dbReference>
<evidence type="ECO:0000256" key="4">
    <source>
        <dbReference type="SAM" id="Coils"/>
    </source>
</evidence>
<dbReference type="InterPro" id="IPR036890">
    <property type="entry name" value="HATPase_C_sf"/>
</dbReference>
<dbReference type="Gene3D" id="1.10.510.10">
    <property type="entry name" value="Transferase(Phosphotransferase) domain 1"/>
    <property type="match status" value="1"/>
</dbReference>
<evidence type="ECO:0000259" key="7">
    <source>
        <dbReference type="PROSITE" id="PS50112"/>
    </source>
</evidence>
<dbReference type="CDD" id="cd14014">
    <property type="entry name" value="STKc_PknB_like"/>
    <property type="match status" value="1"/>
</dbReference>
<feature type="domain" description="Protein kinase" evidence="5">
    <location>
        <begin position="12"/>
        <end position="278"/>
    </location>
</feature>
<dbReference type="Pfam" id="PF01590">
    <property type="entry name" value="GAF"/>
    <property type="match status" value="1"/>
</dbReference>
<dbReference type="InterPro" id="IPR053159">
    <property type="entry name" value="Hybrid_Histidine_Kinase"/>
</dbReference>
<dbReference type="InterPro" id="IPR027417">
    <property type="entry name" value="P-loop_NTPase"/>
</dbReference>
<evidence type="ECO:0000313" key="9">
    <source>
        <dbReference type="EMBL" id="QEX19501.1"/>
    </source>
</evidence>
<dbReference type="InterPro" id="IPR029016">
    <property type="entry name" value="GAF-like_dom_sf"/>
</dbReference>
<protein>
    <recommendedName>
        <fullName evidence="2">histidine kinase</fullName>
        <ecNumber evidence="2">2.7.13.3</ecNumber>
    </recommendedName>
</protein>
<dbReference type="PROSITE" id="PS50109">
    <property type="entry name" value="HIS_KIN"/>
    <property type="match status" value="1"/>
</dbReference>
<dbReference type="Gene3D" id="1.10.287.130">
    <property type="match status" value="1"/>
</dbReference>
<keyword evidence="9" id="KW-0808">Transferase</keyword>
<dbReference type="SUPFAM" id="SSF55874">
    <property type="entry name" value="ATPase domain of HSP90 chaperone/DNA topoisomerase II/histidine kinase"/>
    <property type="match status" value="1"/>
</dbReference>
<evidence type="ECO:0000259" key="8">
    <source>
        <dbReference type="PROSITE" id="PS50113"/>
    </source>
</evidence>